<dbReference type="AlphaFoldDB" id="A0A1W1VE53"/>
<proteinExistence type="inferred from homology"/>
<evidence type="ECO:0000256" key="1">
    <source>
        <dbReference type="ARBA" id="ARBA00001974"/>
    </source>
</evidence>
<evidence type="ECO:0000256" key="3">
    <source>
        <dbReference type="ARBA" id="ARBA00022630"/>
    </source>
</evidence>
<dbReference type="GO" id="GO:0016491">
    <property type="term" value="F:oxidoreductase activity"/>
    <property type="evidence" value="ECO:0007669"/>
    <property type="project" value="UniProtKB-KW"/>
</dbReference>
<keyword evidence="3" id="KW-0285">Flavoprotein</keyword>
<dbReference type="Pfam" id="PF07992">
    <property type="entry name" value="Pyr_redox_2"/>
    <property type="match status" value="1"/>
</dbReference>
<evidence type="ECO:0000259" key="6">
    <source>
        <dbReference type="Pfam" id="PF07992"/>
    </source>
</evidence>
<keyword evidence="4" id="KW-0274">FAD</keyword>
<evidence type="ECO:0000256" key="4">
    <source>
        <dbReference type="ARBA" id="ARBA00022827"/>
    </source>
</evidence>
<evidence type="ECO:0000313" key="7">
    <source>
        <dbReference type="EMBL" id="SMB91679.1"/>
    </source>
</evidence>
<dbReference type="SUPFAM" id="SSF54373">
    <property type="entry name" value="FAD-linked reductases, C-terminal domain"/>
    <property type="match status" value="1"/>
</dbReference>
<protein>
    <submittedName>
        <fullName evidence="7">Electron transfer flavoprotein-quinone oxidoreductase</fullName>
    </submittedName>
</protein>
<keyword evidence="8" id="KW-1185">Reference proteome</keyword>
<dbReference type="EMBL" id="LT838272">
    <property type="protein sequence ID" value="SMB91679.1"/>
    <property type="molecule type" value="Genomic_DNA"/>
</dbReference>
<comment type="similarity">
    <text evidence="2">Belongs to the ETF-QO/FixC family.</text>
</comment>
<name>A0A1W1VE53_9FIRM</name>
<dbReference type="Proteomes" id="UP000192569">
    <property type="component" value="Chromosome I"/>
</dbReference>
<evidence type="ECO:0000256" key="5">
    <source>
        <dbReference type="ARBA" id="ARBA00023002"/>
    </source>
</evidence>
<dbReference type="RefSeq" id="WP_084663722.1">
    <property type="nucleotide sequence ID" value="NZ_LT838272.1"/>
</dbReference>
<evidence type="ECO:0000313" key="8">
    <source>
        <dbReference type="Proteomes" id="UP000192569"/>
    </source>
</evidence>
<dbReference type="SUPFAM" id="SSF51905">
    <property type="entry name" value="FAD/NAD(P)-binding domain"/>
    <property type="match status" value="1"/>
</dbReference>
<dbReference type="PANTHER" id="PTHR43624">
    <property type="entry name" value="ELECTRON TRANSFER FLAVOPROTEIN-QUINONE OXIDOREDUCTASE YDIS-RELATED"/>
    <property type="match status" value="1"/>
</dbReference>
<feature type="domain" description="FAD/NAD(P)-binding" evidence="6">
    <location>
        <begin position="4"/>
        <end position="176"/>
    </location>
</feature>
<comment type="cofactor">
    <cofactor evidence="1">
        <name>FAD</name>
        <dbReference type="ChEBI" id="CHEBI:57692"/>
    </cofactor>
</comment>
<dbReference type="Gene3D" id="3.50.50.60">
    <property type="entry name" value="FAD/NAD(P)-binding domain"/>
    <property type="match status" value="1"/>
</dbReference>
<dbReference type="InterPro" id="IPR036188">
    <property type="entry name" value="FAD/NAD-bd_sf"/>
</dbReference>
<gene>
    <name evidence="7" type="ORF">SAMN00808754_0501</name>
</gene>
<dbReference type="PRINTS" id="PR00411">
    <property type="entry name" value="PNDRDTASEI"/>
</dbReference>
<dbReference type="InterPro" id="IPR023753">
    <property type="entry name" value="FAD/NAD-binding_dom"/>
</dbReference>
<dbReference type="InterPro" id="IPR039651">
    <property type="entry name" value="FixC-like"/>
</dbReference>
<sequence>MDSYDAIVVGAGPAGSTAALTLAQNGLSVALLERGQFPGCKNVFGGTIYAQPVAEILPAFWETAPLERPVVAEELWFLHTDSAVRIGFGSLRFARQPYNKFTVLRSRFDRWLAEKAVKAGAVLYTKAHVRDLIFDKGLFTRGPVQGVRLDNGEILLSNVVIIAEGVLPFLTTKAGLFPQLPPAYAYTLYVKEVLSLPKEKINDRFQLEDNEGAIIGMIGFPTSTAIGKAGLWTNKDTISLIVGGYLNQLASHGLSPYMLLKRLKQHPFVHKIIQGAELVEYQAHMIPKGGYTFLPKLYGDNILVAGDAALMISGRRGSDLAMLSGKYAAETIIQAKAKGDFSAKMLANYALKINEAFFMEDIKARRGNLEYYQKRSDVDYLISSTLNELANEFFTVDLLNEKEKRERLISIIRSKQFPLKTLSDLWAALHHWEAF</sequence>
<keyword evidence="5" id="KW-0560">Oxidoreductase</keyword>
<dbReference type="OrthoDB" id="9806565at2"/>
<dbReference type="PANTHER" id="PTHR43624:SF2">
    <property type="entry name" value="ELECTRON TRANSFER FLAVOPROTEIN-QUINONE OXIDOREDUCTASE YDIS-RELATED"/>
    <property type="match status" value="1"/>
</dbReference>
<reference evidence="7 8" key="1">
    <citation type="submission" date="2017-04" db="EMBL/GenBank/DDBJ databases">
        <authorList>
            <person name="Afonso C.L."/>
            <person name="Miller P.J."/>
            <person name="Scott M.A."/>
            <person name="Spackman E."/>
            <person name="Goraichik I."/>
            <person name="Dimitrov K.M."/>
            <person name="Suarez D.L."/>
            <person name="Swayne D.E."/>
        </authorList>
    </citation>
    <scope>NUCLEOTIDE SEQUENCE [LARGE SCALE GENOMIC DNA]</scope>
    <source>
        <strain evidence="7 8">ToBE</strain>
    </source>
</reference>
<dbReference type="STRING" id="698762.SAMN00808754_0501"/>
<organism evidence="7 8">
    <name type="scientific">Thermanaeromonas toyohensis ToBE</name>
    <dbReference type="NCBI Taxonomy" id="698762"/>
    <lineage>
        <taxon>Bacteria</taxon>
        <taxon>Bacillati</taxon>
        <taxon>Bacillota</taxon>
        <taxon>Clostridia</taxon>
        <taxon>Neomoorellales</taxon>
        <taxon>Neomoorellaceae</taxon>
        <taxon>Thermanaeromonas</taxon>
    </lineage>
</organism>
<evidence type="ECO:0000256" key="2">
    <source>
        <dbReference type="ARBA" id="ARBA00006796"/>
    </source>
</evidence>
<accession>A0A1W1VE53</accession>